<dbReference type="GO" id="GO:0000155">
    <property type="term" value="F:phosphorelay sensor kinase activity"/>
    <property type="evidence" value="ECO:0007669"/>
    <property type="project" value="InterPro"/>
</dbReference>
<evidence type="ECO:0000256" key="3">
    <source>
        <dbReference type="ARBA" id="ARBA00012438"/>
    </source>
</evidence>
<evidence type="ECO:0000256" key="6">
    <source>
        <dbReference type="ARBA" id="ARBA00022692"/>
    </source>
</evidence>
<keyword evidence="4" id="KW-0597">Phosphoprotein</keyword>
<dbReference type="SMART" id="SM00387">
    <property type="entry name" value="HATPase_c"/>
    <property type="match status" value="1"/>
</dbReference>
<evidence type="ECO:0000259" key="13">
    <source>
        <dbReference type="PROSITE" id="PS50885"/>
    </source>
</evidence>
<reference evidence="14 15" key="1">
    <citation type="submission" date="2019-08" db="EMBL/GenBank/DDBJ databases">
        <authorList>
            <person name="Peeters C."/>
        </authorList>
    </citation>
    <scope>NUCLEOTIDE SEQUENCE [LARGE SCALE GENOMIC DNA]</scope>
    <source>
        <strain evidence="14 15">LMG 31115</strain>
    </source>
</reference>
<feature type="domain" description="Histidine kinase" evidence="12">
    <location>
        <begin position="219"/>
        <end position="446"/>
    </location>
</feature>
<dbReference type="AlphaFoldDB" id="A0A5E4UWN6"/>
<dbReference type="InterPro" id="IPR003661">
    <property type="entry name" value="HisK_dim/P_dom"/>
</dbReference>
<name>A0A5E4UWN6_9BURK</name>
<dbReference type="Gene3D" id="3.30.565.10">
    <property type="entry name" value="Histidine kinase-like ATPase, C-terminal domain"/>
    <property type="match status" value="1"/>
</dbReference>
<dbReference type="Gene3D" id="1.10.287.130">
    <property type="match status" value="1"/>
</dbReference>
<accession>A0A5E4UWN6</accession>
<dbReference type="Pfam" id="PF00512">
    <property type="entry name" value="HisKA"/>
    <property type="match status" value="1"/>
</dbReference>
<dbReference type="EC" id="2.7.13.3" evidence="3"/>
<evidence type="ECO:0000256" key="4">
    <source>
        <dbReference type="ARBA" id="ARBA00022553"/>
    </source>
</evidence>
<feature type="transmembrane region" description="Helical" evidence="11">
    <location>
        <begin position="140"/>
        <end position="158"/>
    </location>
</feature>
<feature type="domain" description="HAMP" evidence="13">
    <location>
        <begin position="159"/>
        <end position="211"/>
    </location>
</feature>
<evidence type="ECO:0000256" key="7">
    <source>
        <dbReference type="ARBA" id="ARBA00022777"/>
    </source>
</evidence>
<sequence length="448" mass="48413">MKMRSLQSRLVVTLSACAVGLGIVAGLVSYAAAFREAYRFQDDQLLQLAALVDIRNLPGADDAVHGLPIQDHDYRLTVQTLGGVFPVSLTDGFHTVEGTVRSDHTWRAYVRTITPDLRIVVAQPTEGRNEIARNSGLRTALPFVVFVPLLIGAILLTVRRAFRPLQRLAEGVDARRETDLHALDTAGAPKEIEPFIVSINRLLARLAKALDEQRRFVADAAHELRSPVTALVIQSENLDRALAPVALDTETRARLTKLKSGLQRTRGLLEQLLTLARAQSAPTAEATPLALLPAVHEALEDVFVLADRKMIVLDLIDTAPGLRVASTKRDIVTLLSNLVGNAVRYTPGGGTVSVRLSSTGTHAAIDVIDSGPGIDADKRERVFDAFYRATEVRDSHAPGLNTEGTGLGLAIVRAIVDRLGGQVHLKDANLVAPRGLHVRVTLPNPDVS</sequence>
<evidence type="ECO:0000256" key="2">
    <source>
        <dbReference type="ARBA" id="ARBA00004141"/>
    </source>
</evidence>
<dbReference type="InterPro" id="IPR036890">
    <property type="entry name" value="HATPase_C_sf"/>
</dbReference>
<keyword evidence="5 14" id="KW-0808">Transferase</keyword>
<evidence type="ECO:0000256" key="1">
    <source>
        <dbReference type="ARBA" id="ARBA00000085"/>
    </source>
</evidence>
<dbReference type="PROSITE" id="PS50109">
    <property type="entry name" value="HIS_KIN"/>
    <property type="match status" value="1"/>
</dbReference>
<keyword evidence="9" id="KW-0902">Two-component regulatory system</keyword>
<comment type="subcellular location">
    <subcellularLocation>
        <location evidence="2">Membrane</location>
        <topology evidence="2">Multi-pass membrane protein</topology>
    </subcellularLocation>
</comment>
<dbReference type="SMART" id="SM00388">
    <property type="entry name" value="HisKA"/>
    <property type="match status" value="1"/>
</dbReference>
<protein>
    <recommendedName>
        <fullName evidence="3">histidine kinase</fullName>
        <ecNumber evidence="3">2.7.13.3</ecNumber>
    </recommendedName>
</protein>
<dbReference type="SUPFAM" id="SSF55874">
    <property type="entry name" value="ATPase domain of HSP90 chaperone/DNA topoisomerase II/histidine kinase"/>
    <property type="match status" value="1"/>
</dbReference>
<evidence type="ECO:0000256" key="5">
    <source>
        <dbReference type="ARBA" id="ARBA00022679"/>
    </source>
</evidence>
<keyword evidence="6 11" id="KW-0812">Transmembrane</keyword>
<evidence type="ECO:0000313" key="15">
    <source>
        <dbReference type="Proteomes" id="UP000333828"/>
    </source>
</evidence>
<dbReference type="InterPro" id="IPR004358">
    <property type="entry name" value="Sig_transdc_His_kin-like_C"/>
</dbReference>
<dbReference type="PRINTS" id="PR00344">
    <property type="entry name" value="BCTRLSENSOR"/>
</dbReference>
<dbReference type="InterPro" id="IPR036097">
    <property type="entry name" value="HisK_dim/P_sf"/>
</dbReference>
<evidence type="ECO:0000256" key="10">
    <source>
        <dbReference type="ARBA" id="ARBA00023136"/>
    </source>
</evidence>
<keyword evidence="15" id="KW-1185">Reference proteome</keyword>
<dbReference type="GO" id="GO:0005886">
    <property type="term" value="C:plasma membrane"/>
    <property type="evidence" value="ECO:0007669"/>
    <property type="project" value="TreeGrafter"/>
</dbReference>
<evidence type="ECO:0000256" key="8">
    <source>
        <dbReference type="ARBA" id="ARBA00022989"/>
    </source>
</evidence>
<evidence type="ECO:0000313" key="14">
    <source>
        <dbReference type="EMBL" id="VVE38297.1"/>
    </source>
</evidence>
<dbReference type="CDD" id="cd00075">
    <property type="entry name" value="HATPase"/>
    <property type="match status" value="1"/>
</dbReference>
<dbReference type="RefSeq" id="WP_150685527.1">
    <property type="nucleotide sequence ID" value="NZ_CABPSF010000003.1"/>
</dbReference>
<comment type="catalytic activity">
    <reaction evidence="1">
        <text>ATP + protein L-histidine = ADP + protein N-phospho-L-histidine.</text>
        <dbReference type="EC" id="2.7.13.3"/>
    </reaction>
</comment>
<dbReference type="Pfam" id="PF02518">
    <property type="entry name" value="HATPase_c"/>
    <property type="match status" value="1"/>
</dbReference>
<evidence type="ECO:0000256" key="9">
    <source>
        <dbReference type="ARBA" id="ARBA00023012"/>
    </source>
</evidence>
<organism evidence="14 15">
    <name type="scientific">Pandoraea iniqua</name>
    <dbReference type="NCBI Taxonomy" id="2508288"/>
    <lineage>
        <taxon>Bacteria</taxon>
        <taxon>Pseudomonadati</taxon>
        <taxon>Pseudomonadota</taxon>
        <taxon>Betaproteobacteria</taxon>
        <taxon>Burkholderiales</taxon>
        <taxon>Burkholderiaceae</taxon>
        <taxon>Pandoraea</taxon>
    </lineage>
</organism>
<proteinExistence type="predicted"/>
<dbReference type="Proteomes" id="UP000333828">
    <property type="component" value="Unassembled WGS sequence"/>
</dbReference>
<dbReference type="SUPFAM" id="SSF47384">
    <property type="entry name" value="Homodimeric domain of signal transducing histidine kinase"/>
    <property type="match status" value="1"/>
</dbReference>
<dbReference type="PROSITE" id="PS50885">
    <property type="entry name" value="HAMP"/>
    <property type="match status" value="1"/>
</dbReference>
<dbReference type="InterPro" id="IPR005467">
    <property type="entry name" value="His_kinase_dom"/>
</dbReference>
<dbReference type="InterPro" id="IPR003594">
    <property type="entry name" value="HATPase_dom"/>
</dbReference>
<dbReference type="PANTHER" id="PTHR45436">
    <property type="entry name" value="SENSOR HISTIDINE KINASE YKOH"/>
    <property type="match status" value="1"/>
</dbReference>
<dbReference type="InterPro" id="IPR003660">
    <property type="entry name" value="HAMP_dom"/>
</dbReference>
<dbReference type="EMBL" id="CABPSI010000004">
    <property type="protein sequence ID" value="VVE38297.1"/>
    <property type="molecule type" value="Genomic_DNA"/>
</dbReference>
<keyword evidence="7" id="KW-0418">Kinase</keyword>
<dbReference type="InterPro" id="IPR050428">
    <property type="entry name" value="TCS_sensor_his_kinase"/>
</dbReference>
<keyword evidence="10 11" id="KW-0472">Membrane</keyword>
<evidence type="ECO:0000259" key="12">
    <source>
        <dbReference type="PROSITE" id="PS50109"/>
    </source>
</evidence>
<dbReference type="PANTHER" id="PTHR45436:SF15">
    <property type="entry name" value="SENSOR HISTIDINE KINASE CUSS"/>
    <property type="match status" value="1"/>
</dbReference>
<evidence type="ECO:0000256" key="11">
    <source>
        <dbReference type="SAM" id="Phobius"/>
    </source>
</evidence>
<dbReference type="CDD" id="cd00082">
    <property type="entry name" value="HisKA"/>
    <property type="match status" value="1"/>
</dbReference>
<keyword evidence="8 11" id="KW-1133">Transmembrane helix</keyword>
<gene>
    <name evidence="14" type="primary">qseC_1</name>
    <name evidence="14" type="ORF">PIN31115_04001</name>
</gene>